<reference evidence="1 2" key="1">
    <citation type="journal article" date="2019" name="Appl. Microbiol. Biotechnol.">
        <title>Uncovering carbohydrate metabolism through a genotype-phenotype association study of 56 lactic acid bacteria genomes.</title>
        <authorList>
            <person name="Buron-Moles G."/>
            <person name="Chailyan A."/>
            <person name="Dolejs I."/>
            <person name="Forster J."/>
            <person name="Miks M.H."/>
        </authorList>
    </citation>
    <scope>NUCLEOTIDE SEQUENCE [LARGE SCALE GENOMIC DNA]</scope>
    <source>
        <strain evidence="1 2">ATCC 49373</strain>
    </source>
</reference>
<sequence length="148" mass="16461">MAVVIYFSHGGETLINGEIKKLDIGNTAKLAQLIGKQLGMPTFPILAAIPYPDSYDQTLQRSKLDAEKLVAIQPIAVDLRAERDIYIGFPVWWGTLPGAVDSRRRFLAKSSTHFVHMRGADLAIASKSFMSSSPMQRLRKNYRCAGHE</sequence>
<evidence type="ECO:0000313" key="1">
    <source>
        <dbReference type="EMBL" id="TDG73937.1"/>
    </source>
</evidence>
<name>A0A4R5NHG8_9LACO</name>
<evidence type="ECO:0008006" key="3">
    <source>
        <dbReference type="Google" id="ProtNLM"/>
    </source>
</evidence>
<dbReference type="SUPFAM" id="SSF52218">
    <property type="entry name" value="Flavoproteins"/>
    <property type="match status" value="1"/>
</dbReference>
<gene>
    <name evidence="1" type="ORF">C5L31_002088</name>
</gene>
<dbReference type="EMBL" id="PUFO01000080">
    <property type="protein sequence ID" value="TDG73937.1"/>
    <property type="molecule type" value="Genomic_DNA"/>
</dbReference>
<protein>
    <recommendedName>
        <fullName evidence="3">Flavodoxin-like domain-containing protein</fullName>
    </recommendedName>
</protein>
<dbReference type="STRING" id="1122149.FD44_GL000135"/>
<proteinExistence type="predicted"/>
<comment type="caution">
    <text evidence="1">The sequence shown here is derived from an EMBL/GenBank/DDBJ whole genome shotgun (WGS) entry which is preliminary data.</text>
</comment>
<dbReference type="Gene3D" id="3.40.50.360">
    <property type="match status" value="1"/>
</dbReference>
<dbReference type="RefSeq" id="WP_010619121.1">
    <property type="nucleotide sequence ID" value="NZ_PUFO01000080.1"/>
</dbReference>
<accession>A0A4R5NHG8</accession>
<evidence type="ECO:0000313" key="2">
    <source>
        <dbReference type="Proteomes" id="UP000294854"/>
    </source>
</evidence>
<dbReference type="Proteomes" id="UP000294854">
    <property type="component" value="Unassembled WGS sequence"/>
</dbReference>
<dbReference type="AlphaFoldDB" id="A0A4R5NHG8"/>
<keyword evidence="2" id="KW-1185">Reference proteome</keyword>
<organism evidence="1 2">
    <name type="scientific">Secundilactobacillus malefermentans</name>
    <dbReference type="NCBI Taxonomy" id="176292"/>
    <lineage>
        <taxon>Bacteria</taxon>
        <taxon>Bacillati</taxon>
        <taxon>Bacillota</taxon>
        <taxon>Bacilli</taxon>
        <taxon>Lactobacillales</taxon>
        <taxon>Lactobacillaceae</taxon>
        <taxon>Secundilactobacillus</taxon>
    </lineage>
</organism>
<dbReference type="InterPro" id="IPR029039">
    <property type="entry name" value="Flavoprotein-like_sf"/>
</dbReference>